<dbReference type="SUPFAM" id="SSF50104">
    <property type="entry name" value="Translation proteins SH3-like domain"/>
    <property type="match status" value="1"/>
</dbReference>
<name>A0A7C2UUX2_9CREN</name>
<evidence type="ECO:0000313" key="10">
    <source>
        <dbReference type="EMBL" id="HEU98063.1"/>
    </source>
</evidence>
<feature type="domain" description="Large ribosomal subunit protein uL2 C-terminal" evidence="8">
    <location>
        <begin position="89"/>
        <end position="222"/>
    </location>
</feature>
<evidence type="ECO:0000256" key="7">
    <source>
        <dbReference type="SAM" id="MobiDB-lite"/>
    </source>
</evidence>
<evidence type="ECO:0000256" key="3">
    <source>
        <dbReference type="ARBA" id="ARBA00022884"/>
    </source>
</evidence>
<dbReference type="InterPro" id="IPR012340">
    <property type="entry name" value="NA-bd_OB-fold"/>
</dbReference>
<dbReference type="HAMAP" id="MF_01320_A">
    <property type="entry name" value="Ribosomal_uL2_A"/>
    <property type="match status" value="1"/>
</dbReference>
<reference evidence="10" key="1">
    <citation type="journal article" date="2020" name="mSystems">
        <title>Genome- and Community-Level Interaction Insights into Carbon Utilization and Element Cycling Functions of Hydrothermarchaeota in Hydrothermal Sediment.</title>
        <authorList>
            <person name="Zhou Z."/>
            <person name="Liu Y."/>
            <person name="Xu W."/>
            <person name="Pan J."/>
            <person name="Luo Z.H."/>
            <person name="Li M."/>
        </authorList>
    </citation>
    <scope>NUCLEOTIDE SEQUENCE [LARGE SCALE GENOMIC DNA]</scope>
    <source>
        <strain evidence="10">SpSt-1259</strain>
    </source>
</reference>
<comment type="subunit">
    <text evidence="6">Part of the 50S ribosomal subunit. Forms a bridge to the 30S subunit in the 70S ribosome.</text>
</comment>
<dbReference type="GO" id="GO:0003735">
    <property type="term" value="F:structural constituent of ribosome"/>
    <property type="evidence" value="ECO:0007669"/>
    <property type="project" value="InterPro"/>
</dbReference>
<feature type="domain" description="Large ribosomal subunit protein uL2 RNA-binding" evidence="9">
    <location>
        <begin position="11"/>
        <end position="83"/>
    </location>
</feature>
<evidence type="ECO:0000256" key="2">
    <source>
        <dbReference type="ARBA" id="ARBA00022730"/>
    </source>
</evidence>
<evidence type="ECO:0000256" key="5">
    <source>
        <dbReference type="ARBA" id="ARBA00023274"/>
    </source>
</evidence>
<dbReference type="InterPro" id="IPR008991">
    <property type="entry name" value="Translation_prot_SH3-like_sf"/>
</dbReference>
<protein>
    <recommendedName>
        <fullName evidence="6">Large ribosomal subunit protein uL2</fullName>
    </recommendedName>
</protein>
<dbReference type="SUPFAM" id="SSF50249">
    <property type="entry name" value="Nucleic acid-binding proteins"/>
    <property type="match status" value="1"/>
</dbReference>
<dbReference type="Proteomes" id="UP000885664">
    <property type="component" value="Unassembled WGS sequence"/>
</dbReference>
<dbReference type="GO" id="GO:0019843">
    <property type="term" value="F:rRNA binding"/>
    <property type="evidence" value="ECO:0007669"/>
    <property type="project" value="UniProtKB-UniRule"/>
</dbReference>
<dbReference type="Gene3D" id="4.10.950.10">
    <property type="entry name" value="Ribosomal protein L2, domain 3"/>
    <property type="match status" value="1"/>
</dbReference>
<evidence type="ECO:0000259" key="9">
    <source>
        <dbReference type="SMART" id="SM01383"/>
    </source>
</evidence>
<keyword evidence="3 6" id="KW-0694">RNA-binding</keyword>
<dbReference type="PANTHER" id="PTHR13691">
    <property type="entry name" value="RIBOSOMAL PROTEIN L2"/>
    <property type="match status" value="1"/>
</dbReference>
<comment type="similarity">
    <text evidence="1 6">Belongs to the universal ribosomal protein uL2 family.</text>
</comment>
<feature type="compositionally biased region" description="Polar residues" evidence="7">
    <location>
        <begin position="207"/>
        <end position="217"/>
    </location>
</feature>
<sequence>MGKKILSQREGRGSPTFRAPTHLRVAPAKYPELPSDKTFKGIITNIIHDPGRWTPLAEIKLENGVIFYSPASEGSYVGQIVEMGPGAKISNGNILPLSAIPEGTQIFNIELRPGDGGKLVRTGGGYAQITGKSLTTVTVVLPSGKVKEVDARARATIGVAAGGGRIEKPLMKAGNSYYKWKAKSRPWPKVRGVAMNAVSHPFGGGSHQSESKPTTVSRRAPPGRKVGHIAARRTGRRKGKVQRTM</sequence>
<dbReference type="Pfam" id="PF03947">
    <property type="entry name" value="Ribosomal_L2_C"/>
    <property type="match status" value="1"/>
</dbReference>
<feature type="compositionally biased region" description="Basic residues" evidence="7">
    <location>
        <begin position="221"/>
        <end position="245"/>
    </location>
</feature>
<comment type="caution">
    <text evidence="10">The sequence shown here is derived from an EMBL/GenBank/DDBJ whole genome shotgun (WGS) entry which is preliminary data.</text>
</comment>
<dbReference type="GO" id="GO:0002181">
    <property type="term" value="P:cytoplasmic translation"/>
    <property type="evidence" value="ECO:0007669"/>
    <property type="project" value="TreeGrafter"/>
</dbReference>
<dbReference type="GO" id="GO:0022625">
    <property type="term" value="C:cytosolic large ribosomal subunit"/>
    <property type="evidence" value="ECO:0007669"/>
    <property type="project" value="TreeGrafter"/>
</dbReference>
<keyword evidence="2 6" id="KW-0699">rRNA-binding</keyword>
<dbReference type="SMART" id="SM01383">
    <property type="entry name" value="Ribosomal_L2"/>
    <property type="match status" value="1"/>
</dbReference>
<dbReference type="InterPro" id="IPR023672">
    <property type="entry name" value="Ribosomal_uL2_arc_euk"/>
</dbReference>
<evidence type="ECO:0000256" key="4">
    <source>
        <dbReference type="ARBA" id="ARBA00022980"/>
    </source>
</evidence>
<accession>A0A7C2UUX2</accession>
<dbReference type="PIRSF" id="PIRSF002158">
    <property type="entry name" value="Ribosomal_L2"/>
    <property type="match status" value="1"/>
</dbReference>
<dbReference type="FunFam" id="2.30.30.30:FF:000001">
    <property type="entry name" value="50S ribosomal protein L2"/>
    <property type="match status" value="1"/>
</dbReference>
<evidence type="ECO:0000259" key="8">
    <source>
        <dbReference type="SMART" id="SM01382"/>
    </source>
</evidence>
<keyword evidence="4 6" id="KW-0689">Ribosomal protein</keyword>
<dbReference type="SMART" id="SM01382">
    <property type="entry name" value="Ribosomal_L2_C"/>
    <property type="match status" value="1"/>
</dbReference>
<dbReference type="InterPro" id="IPR022666">
    <property type="entry name" value="Ribosomal_uL2_RNA-bd_dom"/>
</dbReference>
<dbReference type="AlphaFoldDB" id="A0A7C2UUX2"/>
<evidence type="ECO:0000256" key="1">
    <source>
        <dbReference type="ARBA" id="ARBA00005636"/>
    </source>
</evidence>
<feature type="region of interest" description="Disordered" evidence="7">
    <location>
        <begin position="200"/>
        <end position="245"/>
    </location>
</feature>
<evidence type="ECO:0000256" key="6">
    <source>
        <dbReference type="HAMAP-Rule" id="MF_01320"/>
    </source>
</evidence>
<dbReference type="InterPro" id="IPR014722">
    <property type="entry name" value="Rib_uL2_dom2"/>
</dbReference>
<dbReference type="Gene3D" id="2.30.30.30">
    <property type="match status" value="1"/>
</dbReference>
<keyword evidence="5 6" id="KW-0687">Ribonucleoprotein</keyword>
<dbReference type="InterPro" id="IPR014726">
    <property type="entry name" value="Ribosomal_uL2_dom3"/>
</dbReference>
<dbReference type="FunFam" id="4.10.950.10:FF:000002">
    <property type="entry name" value="60S ribosomal protein L2"/>
    <property type="match status" value="1"/>
</dbReference>
<comment type="function">
    <text evidence="6">One of the primary rRNA binding proteins. Required for association of the 30S and 50S subunits to form the 70S ribosome, for tRNA binding and peptide bond formation. It has been suggested to have peptidyltransferase activity; this is somewhat controversial. Makes several contacts with the 16S rRNA in the 70S ribosome.</text>
</comment>
<dbReference type="EMBL" id="DSFE01000094">
    <property type="protein sequence ID" value="HEU98063.1"/>
    <property type="molecule type" value="Genomic_DNA"/>
</dbReference>
<organism evidence="10">
    <name type="scientific">Fervidicoccus fontis</name>
    <dbReference type="NCBI Taxonomy" id="683846"/>
    <lineage>
        <taxon>Archaea</taxon>
        <taxon>Thermoproteota</taxon>
        <taxon>Thermoprotei</taxon>
        <taxon>Fervidicoccales</taxon>
        <taxon>Fervidicoccaceae</taxon>
        <taxon>Fervidicoccus</taxon>
    </lineage>
</organism>
<dbReference type="PANTHER" id="PTHR13691:SF16">
    <property type="entry name" value="LARGE RIBOSOMAL SUBUNIT PROTEIN UL2"/>
    <property type="match status" value="1"/>
</dbReference>
<proteinExistence type="inferred from homology"/>
<dbReference type="InterPro" id="IPR002171">
    <property type="entry name" value="Ribosomal_uL2"/>
</dbReference>
<dbReference type="NCBIfam" id="NF007180">
    <property type="entry name" value="PRK09612.1"/>
    <property type="match status" value="1"/>
</dbReference>
<gene>
    <name evidence="6" type="primary">rpl2</name>
    <name evidence="10" type="ORF">ENO36_04340</name>
</gene>
<dbReference type="Gene3D" id="2.40.50.140">
    <property type="entry name" value="Nucleic acid-binding proteins"/>
    <property type="match status" value="1"/>
</dbReference>
<dbReference type="InterPro" id="IPR022669">
    <property type="entry name" value="Ribosomal_uL2_C"/>
</dbReference>